<evidence type="ECO:0000313" key="4">
    <source>
        <dbReference type="Proteomes" id="UP000199153"/>
    </source>
</evidence>
<reference evidence="3 4" key="1">
    <citation type="submission" date="2016-10" db="EMBL/GenBank/DDBJ databases">
        <authorList>
            <person name="de Groot N.N."/>
        </authorList>
    </citation>
    <scope>NUCLEOTIDE SEQUENCE [LARGE SCALE GENOMIC DNA]</scope>
    <source>
        <strain evidence="3 4">DSM 17794</strain>
    </source>
</reference>
<dbReference type="Proteomes" id="UP000199153">
    <property type="component" value="Unassembled WGS sequence"/>
</dbReference>
<proteinExistence type="predicted"/>
<dbReference type="NCBIfam" id="TIGR02230">
    <property type="entry name" value="ATPase_gene1"/>
    <property type="match status" value="1"/>
</dbReference>
<dbReference type="InterPro" id="IPR036259">
    <property type="entry name" value="MFS_trans_sf"/>
</dbReference>
<dbReference type="AlphaFoldDB" id="A0A1I4Y9R2"/>
<keyword evidence="2" id="KW-0812">Transmembrane</keyword>
<keyword evidence="4" id="KW-1185">Reference proteome</keyword>
<feature type="region of interest" description="Disordered" evidence="1">
    <location>
        <begin position="1"/>
        <end position="25"/>
    </location>
</feature>
<dbReference type="OrthoDB" id="466056at2"/>
<keyword evidence="2" id="KW-1133">Transmembrane helix</keyword>
<evidence type="ECO:0000256" key="1">
    <source>
        <dbReference type="SAM" id="MobiDB-lite"/>
    </source>
</evidence>
<dbReference type="InterPro" id="IPR032820">
    <property type="entry name" value="ATPase_put"/>
</dbReference>
<dbReference type="SUPFAM" id="SSF103473">
    <property type="entry name" value="MFS general substrate transporter"/>
    <property type="match status" value="1"/>
</dbReference>
<accession>A0A1I4Y9R2</accession>
<evidence type="ECO:0000256" key="2">
    <source>
        <dbReference type="SAM" id="Phobius"/>
    </source>
</evidence>
<keyword evidence="2" id="KW-0472">Membrane</keyword>
<gene>
    <name evidence="3" type="ORF">SAMN05660413_00645</name>
</gene>
<sequence>MAPANKKNKGNAFSQQVGKKERRKLKALRDKKKSIWSGLGMFGMVGWSVAVPTLLGTILGIWLDKNYPQSFSWTLTFLVIGLLIGCLIAWFWVANEDREMNPTDKDEELNLTKEEKDE</sequence>
<dbReference type="Pfam" id="PF09527">
    <property type="entry name" value="ATPase_gene1"/>
    <property type="match status" value="1"/>
</dbReference>
<organism evidence="3 4">
    <name type="scientific">Salegentibacter flavus</name>
    <dbReference type="NCBI Taxonomy" id="287099"/>
    <lineage>
        <taxon>Bacteria</taxon>
        <taxon>Pseudomonadati</taxon>
        <taxon>Bacteroidota</taxon>
        <taxon>Flavobacteriia</taxon>
        <taxon>Flavobacteriales</taxon>
        <taxon>Flavobacteriaceae</taxon>
        <taxon>Salegentibacter</taxon>
    </lineage>
</organism>
<protein>
    <submittedName>
        <fullName evidence="3">ATP synthase protein I</fullName>
    </submittedName>
</protein>
<dbReference type="STRING" id="287099.SAMN05660413_00645"/>
<dbReference type="InterPro" id="IPR011744">
    <property type="entry name" value="ATPase_gene1"/>
</dbReference>
<feature type="transmembrane region" description="Helical" evidence="2">
    <location>
        <begin position="35"/>
        <end position="63"/>
    </location>
</feature>
<name>A0A1I4Y9R2_9FLAO</name>
<feature type="transmembrane region" description="Helical" evidence="2">
    <location>
        <begin position="75"/>
        <end position="93"/>
    </location>
</feature>
<dbReference type="RefSeq" id="WP_093405765.1">
    <property type="nucleotide sequence ID" value="NZ_FOVL01000002.1"/>
</dbReference>
<dbReference type="EMBL" id="FOVL01000002">
    <property type="protein sequence ID" value="SFN34784.1"/>
    <property type="molecule type" value="Genomic_DNA"/>
</dbReference>
<evidence type="ECO:0000313" key="3">
    <source>
        <dbReference type="EMBL" id="SFN34784.1"/>
    </source>
</evidence>